<feature type="transmembrane region" description="Helical" evidence="6">
    <location>
        <begin position="337"/>
        <end position="363"/>
    </location>
</feature>
<organism evidence="8 9">
    <name type="scientific">Saprospira grandis (strain Lewin)</name>
    <dbReference type="NCBI Taxonomy" id="984262"/>
    <lineage>
        <taxon>Bacteria</taxon>
        <taxon>Pseudomonadati</taxon>
        <taxon>Bacteroidota</taxon>
        <taxon>Saprospiria</taxon>
        <taxon>Saprospirales</taxon>
        <taxon>Saprospiraceae</taxon>
        <taxon>Saprospira</taxon>
    </lineage>
</organism>
<keyword evidence="4 6" id="KW-1133">Transmembrane helix</keyword>
<name>H6L5Q7_SAPGL</name>
<dbReference type="InterPro" id="IPR004869">
    <property type="entry name" value="MMPL_dom"/>
</dbReference>
<dbReference type="Gene3D" id="1.20.1640.10">
    <property type="entry name" value="Multidrug efflux transporter AcrB transmembrane domain"/>
    <property type="match status" value="2"/>
</dbReference>
<proteinExistence type="predicted"/>
<dbReference type="eggNOG" id="COG1033">
    <property type="taxonomic scope" value="Bacteria"/>
</dbReference>
<dbReference type="Pfam" id="PF03176">
    <property type="entry name" value="MMPL"/>
    <property type="match status" value="2"/>
</dbReference>
<dbReference type="InterPro" id="IPR000731">
    <property type="entry name" value="SSD"/>
</dbReference>
<evidence type="ECO:0000259" key="7">
    <source>
        <dbReference type="PROSITE" id="PS50156"/>
    </source>
</evidence>
<evidence type="ECO:0000313" key="8">
    <source>
        <dbReference type="EMBL" id="AFC26307.1"/>
    </source>
</evidence>
<dbReference type="GO" id="GO:0005886">
    <property type="term" value="C:plasma membrane"/>
    <property type="evidence" value="ECO:0007669"/>
    <property type="project" value="UniProtKB-SubCell"/>
</dbReference>
<evidence type="ECO:0000256" key="3">
    <source>
        <dbReference type="ARBA" id="ARBA00022692"/>
    </source>
</evidence>
<feature type="transmembrane region" description="Helical" evidence="6">
    <location>
        <begin position="698"/>
        <end position="718"/>
    </location>
</feature>
<gene>
    <name evidence="8" type="ordered locus">SGRA_3583</name>
</gene>
<keyword evidence="9" id="KW-1185">Reference proteome</keyword>
<reference evidence="8 9" key="1">
    <citation type="journal article" date="2012" name="Stand. Genomic Sci.">
        <title>Complete genome sequencing and analysis of Saprospira grandis str. Lewin, a predatory marine bacterium.</title>
        <authorList>
            <person name="Saw J.H."/>
            <person name="Yuryev A."/>
            <person name="Kanbe M."/>
            <person name="Hou S."/>
            <person name="Young A.G."/>
            <person name="Aizawa S."/>
            <person name="Alam M."/>
        </authorList>
    </citation>
    <scope>NUCLEOTIDE SEQUENCE [LARGE SCALE GENOMIC DNA]</scope>
    <source>
        <strain evidence="8 9">Lewin</strain>
    </source>
</reference>
<accession>H6L5Q7</accession>
<feature type="transmembrane region" description="Helical" evidence="6">
    <location>
        <begin position="7"/>
        <end position="25"/>
    </location>
</feature>
<keyword evidence="2" id="KW-1003">Cell membrane</keyword>
<dbReference type="SUPFAM" id="SSF82866">
    <property type="entry name" value="Multidrug efflux transporter AcrB transmembrane domain"/>
    <property type="match status" value="2"/>
</dbReference>
<feature type="transmembrane region" description="Helical" evidence="6">
    <location>
        <begin position="311"/>
        <end position="331"/>
    </location>
</feature>
<feature type="transmembrane region" description="Helical" evidence="6">
    <location>
        <begin position="384"/>
        <end position="408"/>
    </location>
</feature>
<evidence type="ECO:0000313" key="9">
    <source>
        <dbReference type="Proteomes" id="UP000007519"/>
    </source>
</evidence>
<evidence type="ECO:0000256" key="1">
    <source>
        <dbReference type="ARBA" id="ARBA00004651"/>
    </source>
</evidence>
<evidence type="ECO:0000256" key="6">
    <source>
        <dbReference type="SAM" id="Phobius"/>
    </source>
</evidence>
<feature type="transmembrane region" description="Helical" evidence="6">
    <location>
        <begin position="624"/>
        <end position="643"/>
    </location>
</feature>
<comment type="subcellular location">
    <subcellularLocation>
        <location evidence="1">Cell membrane</location>
        <topology evidence="1">Multi-pass membrane protein</topology>
    </subcellularLocation>
</comment>
<protein>
    <submittedName>
        <fullName evidence="8">RND superfamily exporter</fullName>
    </submittedName>
</protein>
<dbReference type="PANTHER" id="PTHR33406">
    <property type="entry name" value="MEMBRANE PROTEIN MJ1562-RELATED"/>
    <property type="match status" value="1"/>
</dbReference>
<feature type="transmembrane region" description="Helical" evidence="6">
    <location>
        <begin position="724"/>
        <end position="748"/>
    </location>
</feature>
<feature type="transmembrane region" description="Helical" evidence="6">
    <location>
        <begin position="237"/>
        <end position="259"/>
    </location>
</feature>
<keyword evidence="5 6" id="KW-0472">Membrane</keyword>
<dbReference type="Proteomes" id="UP000007519">
    <property type="component" value="Chromosome"/>
</dbReference>
<sequence length="756" mass="85498">MNKKQHISILLATALISLFMLWGIISRIQFDFDLRNFYPLEHEETEYFEGYVERFGWDNNYILLGVECKGAHIYQPAFLKEVDSLSNSLLQLEEIVQLIGPTKQEIYRYVPFMDLMNSSPLLALDSSAARLAQDSLKVVERPDLLGQLFAEDQQSVLILMQQKEGMQYEDCKRLIGRIDSLIQPFEEFKALHFAGKCYGQTTFVDLSRQEVATFVGLSILVIIIALFFSYRRFWGVWMPLSVVGITVLWTLGTMMWLGFSLDFISNMIPTIILIIGISNVIHLFSKFLLGLQAGQAKKLALKQAIKEVGRATILTSGTTIIGFLSLLFSNVSPLINLGAFAALGLIYAFLLTYSFFPALLMISQANFQLKAAKDDFWQQQLGRLALWVEGHYGKIIIGSLLLMALGLWGSSQLRINQHVLDDLSERHPQIVDSRFFENEFKGTRQFEMEIILRDSSKSLSDTAVLRALDPLERYLLEDYGLGSMFSPLARLKMANRMTHSGKADYYRLPQNRSEWKKAQKIEANFLANGRYPLVVLPQGKRGRFAGKMPDMGSLEAQKRHAALAQFIREQELDQLIDYRLTGSAYLMDINNQCIADNVFYGLLLCFLFIFLLMLYLFRSWRMASIALLPNILPLALVGALMAWNGVDIKISTSILFIIAFGIAVDDSIHFMAAYRLASQEAKSKAEALRSCFRGTGKAIVVTTLILVSGFSCLLFSSFMGTFYIGLYTSICLFLALLADLLLLPALILRFGEELQE</sequence>
<evidence type="ECO:0000256" key="2">
    <source>
        <dbReference type="ARBA" id="ARBA00022475"/>
    </source>
</evidence>
<feature type="transmembrane region" description="Helical" evidence="6">
    <location>
        <begin position="271"/>
        <end position="291"/>
    </location>
</feature>
<feature type="domain" description="SSD" evidence="7">
    <location>
        <begin position="246"/>
        <end position="362"/>
    </location>
</feature>
<feature type="transmembrane region" description="Helical" evidence="6">
    <location>
        <begin position="598"/>
        <end position="617"/>
    </location>
</feature>
<dbReference type="AlphaFoldDB" id="H6L5Q7"/>
<dbReference type="InterPro" id="IPR050545">
    <property type="entry name" value="Mycobact_MmpL"/>
</dbReference>
<dbReference type="PANTHER" id="PTHR33406:SF12">
    <property type="entry name" value="BLR2997 PROTEIN"/>
    <property type="match status" value="1"/>
</dbReference>
<dbReference type="RefSeq" id="WP_015693898.1">
    <property type="nucleotide sequence ID" value="NC_016940.1"/>
</dbReference>
<evidence type="ECO:0000256" key="4">
    <source>
        <dbReference type="ARBA" id="ARBA00022989"/>
    </source>
</evidence>
<evidence type="ECO:0000256" key="5">
    <source>
        <dbReference type="ARBA" id="ARBA00023136"/>
    </source>
</evidence>
<dbReference type="KEGG" id="sgn:SGRA_3583"/>
<dbReference type="PROSITE" id="PS50156">
    <property type="entry name" value="SSD"/>
    <property type="match status" value="1"/>
</dbReference>
<dbReference type="HOGENOM" id="CLU_008861_1_0_10"/>
<feature type="transmembrane region" description="Helical" evidence="6">
    <location>
        <begin position="655"/>
        <end position="677"/>
    </location>
</feature>
<feature type="transmembrane region" description="Helical" evidence="6">
    <location>
        <begin position="211"/>
        <end position="230"/>
    </location>
</feature>
<keyword evidence="3 6" id="KW-0812">Transmembrane</keyword>
<dbReference type="OrthoDB" id="9805018at2"/>
<dbReference type="STRING" id="984262.SGRA_3583"/>
<dbReference type="EMBL" id="CP002831">
    <property type="protein sequence ID" value="AFC26307.1"/>
    <property type="molecule type" value="Genomic_DNA"/>
</dbReference>